<evidence type="ECO:0000256" key="6">
    <source>
        <dbReference type="ARBA" id="ARBA00022692"/>
    </source>
</evidence>
<evidence type="ECO:0000256" key="9">
    <source>
        <dbReference type="HAMAP-Rule" id="MF_00024"/>
    </source>
</evidence>
<evidence type="ECO:0000256" key="5">
    <source>
        <dbReference type="ARBA" id="ARBA00022573"/>
    </source>
</evidence>
<evidence type="ECO:0000313" key="11">
    <source>
        <dbReference type="Proteomes" id="UP001429601"/>
    </source>
</evidence>
<feature type="transmembrane region" description="Helical" evidence="9">
    <location>
        <begin position="46"/>
        <end position="66"/>
    </location>
</feature>
<keyword evidence="5 9" id="KW-0169">Cobalamin biosynthesis</keyword>
<comment type="similarity">
    <text evidence="3 9">Belongs to the CobD/CbiB family.</text>
</comment>
<evidence type="ECO:0000313" key="10">
    <source>
        <dbReference type="EMBL" id="NID04971.1"/>
    </source>
</evidence>
<accession>A0ABX0Q597</accession>
<name>A0ABX0Q597_9GAMM</name>
<keyword evidence="6 9" id="KW-0812">Transmembrane</keyword>
<organism evidence="10 11">
    <name type="scientific">Luteibacter jiangsuensis</name>
    <dbReference type="NCBI Taxonomy" id="637577"/>
    <lineage>
        <taxon>Bacteria</taxon>
        <taxon>Pseudomonadati</taxon>
        <taxon>Pseudomonadota</taxon>
        <taxon>Gammaproteobacteria</taxon>
        <taxon>Lysobacterales</taxon>
        <taxon>Rhodanobacteraceae</taxon>
        <taxon>Luteibacter</taxon>
    </lineage>
</organism>
<comment type="pathway">
    <text evidence="2 9">Cofactor biosynthesis; adenosylcobalamin biosynthesis.</text>
</comment>
<dbReference type="Proteomes" id="UP001429601">
    <property type="component" value="Unassembled WGS sequence"/>
</dbReference>
<keyword evidence="11" id="KW-1185">Reference proteome</keyword>
<comment type="subcellular location">
    <subcellularLocation>
        <location evidence="1 9">Cell membrane</location>
        <topology evidence="1 9">Multi-pass membrane protein</topology>
    </subcellularLocation>
</comment>
<evidence type="ECO:0000256" key="8">
    <source>
        <dbReference type="ARBA" id="ARBA00023136"/>
    </source>
</evidence>
<dbReference type="HAMAP" id="MF_00024">
    <property type="entry name" value="CobD_CbiB"/>
    <property type="match status" value="1"/>
</dbReference>
<reference evidence="10 11" key="1">
    <citation type="journal article" date="2011" name="Curr. Microbiol.">
        <title>Luteibacter jiangsuensis sp. nov.: a methamidophos-degrading bacterium isolated from a methamidophos-manufacturing factory.</title>
        <authorList>
            <person name="Wang L."/>
            <person name="Wang G.L."/>
            <person name="Li S.P."/>
            <person name="Jiang J.D."/>
        </authorList>
    </citation>
    <scope>NUCLEOTIDE SEQUENCE [LARGE SCALE GENOMIC DNA]</scope>
    <source>
        <strain evidence="10 11">CGMCC 1.10133</strain>
    </source>
</reference>
<keyword evidence="4 9" id="KW-1003">Cell membrane</keyword>
<dbReference type="PANTHER" id="PTHR34308:SF1">
    <property type="entry name" value="COBALAMIN BIOSYNTHESIS PROTEIN CBIB"/>
    <property type="match status" value="1"/>
</dbReference>
<evidence type="ECO:0000256" key="3">
    <source>
        <dbReference type="ARBA" id="ARBA00006263"/>
    </source>
</evidence>
<dbReference type="Pfam" id="PF03186">
    <property type="entry name" value="CobD_Cbib"/>
    <property type="match status" value="1"/>
</dbReference>
<dbReference type="RefSeq" id="WP_167125079.1">
    <property type="nucleotide sequence ID" value="NZ_JAAQQR010000003.1"/>
</dbReference>
<comment type="caution">
    <text evidence="9">Lacks conserved residue(s) required for the propagation of feature annotation.</text>
</comment>
<gene>
    <name evidence="9" type="primary">cobD</name>
    <name evidence="10" type="ORF">HBF26_08745</name>
</gene>
<evidence type="ECO:0000256" key="4">
    <source>
        <dbReference type="ARBA" id="ARBA00022475"/>
    </source>
</evidence>
<dbReference type="InterPro" id="IPR004485">
    <property type="entry name" value="Cobalamin_biosynth_CobD/CbiB"/>
</dbReference>
<comment type="function">
    <text evidence="9">Converts cobyric acid to cobinamide by the addition of aminopropanol on the F carboxylic group.</text>
</comment>
<comment type="caution">
    <text evidence="10">The sequence shown here is derived from an EMBL/GenBank/DDBJ whole genome shotgun (WGS) entry which is preliminary data.</text>
</comment>
<protein>
    <recommendedName>
        <fullName evidence="9">Cobalamin biosynthesis protein CobD</fullName>
    </recommendedName>
</protein>
<keyword evidence="8 9" id="KW-0472">Membrane</keyword>
<feature type="transmembrane region" description="Helical" evidence="9">
    <location>
        <begin position="146"/>
        <end position="168"/>
    </location>
</feature>
<dbReference type="EMBL" id="JAAQQR010000003">
    <property type="protein sequence ID" value="NID04971.1"/>
    <property type="molecule type" value="Genomic_DNA"/>
</dbReference>
<dbReference type="PANTHER" id="PTHR34308">
    <property type="entry name" value="COBALAMIN BIOSYNTHESIS PROTEIN CBIB"/>
    <property type="match status" value="1"/>
</dbReference>
<proteinExistence type="inferred from homology"/>
<evidence type="ECO:0000256" key="2">
    <source>
        <dbReference type="ARBA" id="ARBA00004953"/>
    </source>
</evidence>
<dbReference type="NCBIfam" id="TIGR00380">
    <property type="entry name" value="cobal_cbiB"/>
    <property type="match status" value="1"/>
</dbReference>
<evidence type="ECO:0000256" key="7">
    <source>
        <dbReference type="ARBA" id="ARBA00022989"/>
    </source>
</evidence>
<evidence type="ECO:0000256" key="1">
    <source>
        <dbReference type="ARBA" id="ARBA00004651"/>
    </source>
</evidence>
<keyword evidence="7 9" id="KW-1133">Transmembrane helix</keyword>
<sequence length="302" mass="32138">MTTALSMPVALLLDAMLGEPRRYHPLVGFGRFATWLETKVYADARAAGAFAWCMAVLVPVGVFCVLRAALPSVAVFVIDVSVACLAIGRRSLADHARPVARALSDGDLDAARRAVGRMVSRDTEALDAGQVAAAATESVLENGHDAVFGALFWFALLGGPGVLLFRLANTLDAMWGYRTPRYERFGWAAARADDLLGYVPARLTALTYACVGDFAKAIRCWRRQAPSWDSPNAGPVMASGAGALGVRLGGAAPYHGHWEERPVLGERDAPEANDILRALRLVDRGSVAWMAVAVVIGVAAHA</sequence>